<dbReference type="PANTHER" id="PTHR33107:SF5">
    <property type="entry name" value="KUNITZ TRYPSIN INHIBITOR 5"/>
    <property type="match status" value="1"/>
</dbReference>
<dbReference type="InterPro" id="IPR011065">
    <property type="entry name" value="Kunitz_inhibitor_STI-like_sf"/>
</dbReference>
<dbReference type="PANTHER" id="PTHR33107">
    <property type="entry name" value="KUNITZ TRYPSIN INHIBITOR 2"/>
    <property type="match status" value="1"/>
</dbReference>
<dbReference type="SMART" id="SM00452">
    <property type="entry name" value="STI"/>
    <property type="match status" value="1"/>
</dbReference>
<dbReference type="Gene3D" id="2.80.10.50">
    <property type="match status" value="1"/>
</dbReference>
<feature type="signal peptide" evidence="2">
    <location>
        <begin position="1"/>
        <end position="22"/>
    </location>
</feature>
<evidence type="ECO:0000313" key="3">
    <source>
        <dbReference type="EMBL" id="GER30041.1"/>
    </source>
</evidence>
<dbReference type="GO" id="GO:0004866">
    <property type="term" value="F:endopeptidase inhibitor activity"/>
    <property type="evidence" value="ECO:0007669"/>
    <property type="project" value="InterPro"/>
</dbReference>
<name>A0A5A7PBD2_STRAF</name>
<proteinExistence type="inferred from homology"/>
<evidence type="ECO:0000256" key="2">
    <source>
        <dbReference type="SAM" id="SignalP"/>
    </source>
</evidence>
<feature type="chain" id="PRO_5022919021" evidence="2">
    <location>
        <begin position="23"/>
        <end position="216"/>
    </location>
</feature>
<keyword evidence="4" id="KW-1185">Reference proteome</keyword>
<keyword evidence="2" id="KW-0732">Signal</keyword>
<dbReference type="PRINTS" id="PR00291">
    <property type="entry name" value="KUNITZINHBTR"/>
</dbReference>
<dbReference type="Proteomes" id="UP000325081">
    <property type="component" value="Unassembled WGS sequence"/>
</dbReference>
<dbReference type="Pfam" id="PF00197">
    <property type="entry name" value="Kunitz_legume"/>
    <property type="match status" value="1"/>
</dbReference>
<sequence length="216" mass="23748">MMSTPQLIPLITCFLFLRFAAAQTLIDTSENPVRRGVPYYISSIGRGAAGGDLSLVESRSTCPLDVIQMPSDIRPGLPLTFHPASGLDGPINARANQKFRFTTAPIECNESTVVTVRIDPFLRRSTLSTGGVLGNPTGQDPAYWFKFEPYGPSGPNTWYRLQYCLSCERCRMADQCSNVTVVSDGRSRRLALATSESNAPFTVNIRRARAYDKSAE</sequence>
<dbReference type="InterPro" id="IPR056368">
    <property type="entry name" value="KTI1"/>
</dbReference>
<reference evidence="4" key="1">
    <citation type="journal article" date="2019" name="Curr. Biol.">
        <title>Genome Sequence of Striga asiatica Provides Insight into the Evolution of Plant Parasitism.</title>
        <authorList>
            <person name="Yoshida S."/>
            <person name="Kim S."/>
            <person name="Wafula E.K."/>
            <person name="Tanskanen J."/>
            <person name="Kim Y.M."/>
            <person name="Honaas L."/>
            <person name="Yang Z."/>
            <person name="Spallek T."/>
            <person name="Conn C.E."/>
            <person name="Ichihashi Y."/>
            <person name="Cheong K."/>
            <person name="Cui S."/>
            <person name="Der J.P."/>
            <person name="Gundlach H."/>
            <person name="Jiao Y."/>
            <person name="Hori C."/>
            <person name="Ishida J.K."/>
            <person name="Kasahara H."/>
            <person name="Kiba T."/>
            <person name="Kim M.S."/>
            <person name="Koo N."/>
            <person name="Laohavisit A."/>
            <person name="Lee Y.H."/>
            <person name="Lumba S."/>
            <person name="McCourt P."/>
            <person name="Mortimer J.C."/>
            <person name="Mutuku J.M."/>
            <person name="Nomura T."/>
            <person name="Sasaki-Sekimoto Y."/>
            <person name="Seto Y."/>
            <person name="Wang Y."/>
            <person name="Wakatake T."/>
            <person name="Sakakibara H."/>
            <person name="Demura T."/>
            <person name="Yamaguchi S."/>
            <person name="Yoneyama K."/>
            <person name="Manabe R.I."/>
            <person name="Nelson D.C."/>
            <person name="Schulman A.H."/>
            <person name="Timko M.P."/>
            <person name="dePamphilis C.W."/>
            <person name="Choi D."/>
            <person name="Shirasu K."/>
        </authorList>
    </citation>
    <scope>NUCLEOTIDE SEQUENCE [LARGE SCALE GENOMIC DNA]</scope>
    <source>
        <strain evidence="4">cv. UVA1</strain>
    </source>
</reference>
<dbReference type="InterPro" id="IPR002160">
    <property type="entry name" value="Prot_inh_Kunz-lg"/>
</dbReference>
<organism evidence="3 4">
    <name type="scientific">Striga asiatica</name>
    <name type="common">Asiatic witchweed</name>
    <name type="synonym">Buchnera asiatica</name>
    <dbReference type="NCBI Taxonomy" id="4170"/>
    <lineage>
        <taxon>Eukaryota</taxon>
        <taxon>Viridiplantae</taxon>
        <taxon>Streptophyta</taxon>
        <taxon>Embryophyta</taxon>
        <taxon>Tracheophyta</taxon>
        <taxon>Spermatophyta</taxon>
        <taxon>Magnoliopsida</taxon>
        <taxon>eudicotyledons</taxon>
        <taxon>Gunneridae</taxon>
        <taxon>Pentapetalae</taxon>
        <taxon>asterids</taxon>
        <taxon>lamiids</taxon>
        <taxon>Lamiales</taxon>
        <taxon>Orobanchaceae</taxon>
        <taxon>Buchnereae</taxon>
        <taxon>Striga</taxon>
    </lineage>
</organism>
<accession>A0A5A7PBD2</accession>
<comment type="similarity">
    <text evidence="1">Belongs to the protease inhibitor I3 (leguminous Kunitz-type inhibitor) family.</text>
</comment>
<comment type="caution">
    <text evidence="3">The sequence shown here is derived from an EMBL/GenBank/DDBJ whole genome shotgun (WGS) entry which is preliminary data.</text>
</comment>
<dbReference type="CDD" id="cd00178">
    <property type="entry name" value="beta-trefoil_STI"/>
    <property type="match status" value="1"/>
</dbReference>
<evidence type="ECO:0000313" key="4">
    <source>
        <dbReference type="Proteomes" id="UP000325081"/>
    </source>
</evidence>
<dbReference type="SUPFAM" id="SSF50386">
    <property type="entry name" value="STI-like"/>
    <property type="match status" value="1"/>
</dbReference>
<evidence type="ECO:0000256" key="1">
    <source>
        <dbReference type="ARBA" id="ARBA00005440"/>
    </source>
</evidence>
<gene>
    <name evidence="3" type="ORF">STAS_05941</name>
</gene>
<dbReference type="OrthoDB" id="1918435at2759"/>
<protein>
    <submittedName>
        <fullName evidence="3">Tumor-related protein</fullName>
    </submittedName>
</protein>
<dbReference type="EMBL" id="BKCP01004294">
    <property type="protein sequence ID" value="GER30041.1"/>
    <property type="molecule type" value="Genomic_DNA"/>
</dbReference>
<dbReference type="AlphaFoldDB" id="A0A5A7PBD2"/>